<gene>
    <name evidence="10" type="ORF">AB0C36_04800</name>
</gene>
<evidence type="ECO:0000256" key="5">
    <source>
        <dbReference type="ARBA" id="ARBA00022777"/>
    </source>
</evidence>
<dbReference type="PROSITE" id="PS50011">
    <property type="entry name" value="PROTEIN_KINASE_DOM"/>
    <property type="match status" value="1"/>
</dbReference>
<dbReference type="EC" id="2.7.11.1" evidence="1"/>
<keyword evidence="11" id="KW-1185">Reference proteome</keyword>
<evidence type="ECO:0000313" key="11">
    <source>
        <dbReference type="Proteomes" id="UP001551482"/>
    </source>
</evidence>
<dbReference type="InterPro" id="IPR011009">
    <property type="entry name" value="Kinase-like_dom_sf"/>
</dbReference>
<reference evidence="10 11" key="1">
    <citation type="submission" date="2024-06" db="EMBL/GenBank/DDBJ databases">
        <title>The Natural Products Discovery Center: Release of the First 8490 Sequenced Strains for Exploring Actinobacteria Biosynthetic Diversity.</title>
        <authorList>
            <person name="Kalkreuter E."/>
            <person name="Kautsar S.A."/>
            <person name="Yang D."/>
            <person name="Bader C.D."/>
            <person name="Teijaro C.N."/>
            <person name="Fluegel L."/>
            <person name="Davis C.M."/>
            <person name="Simpson J.R."/>
            <person name="Lauterbach L."/>
            <person name="Steele A.D."/>
            <person name="Gui C."/>
            <person name="Meng S."/>
            <person name="Li G."/>
            <person name="Viehrig K."/>
            <person name="Ye F."/>
            <person name="Su P."/>
            <person name="Kiefer A.F."/>
            <person name="Nichols A."/>
            <person name="Cepeda A.J."/>
            <person name="Yan W."/>
            <person name="Fan B."/>
            <person name="Jiang Y."/>
            <person name="Adhikari A."/>
            <person name="Zheng C.-J."/>
            <person name="Schuster L."/>
            <person name="Cowan T.M."/>
            <person name="Smanski M.J."/>
            <person name="Chevrette M.G."/>
            <person name="De Carvalho L.P.S."/>
            <person name="Shen B."/>
        </authorList>
    </citation>
    <scope>NUCLEOTIDE SEQUENCE [LARGE SCALE GENOMIC DNA]</scope>
    <source>
        <strain evidence="10 11">NPDC048946</strain>
    </source>
</reference>
<evidence type="ECO:0000256" key="4">
    <source>
        <dbReference type="ARBA" id="ARBA00022741"/>
    </source>
</evidence>
<evidence type="ECO:0000259" key="9">
    <source>
        <dbReference type="PROSITE" id="PS50011"/>
    </source>
</evidence>
<dbReference type="Pfam" id="PF00069">
    <property type="entry name" value="Pkinase"/>
    <property type="match status" value="1"/>
</dbReference>
<organism evidence="10 11">
    <name type="scientific">Streptodolium elevatio</name>
    <dbReference type="NCBI Taxonomy" id="3157996"/>
    <lineage>
        <taxon>Bacteria</taxon>
        <taxon>Bacillati</taxon>
        <taxon>Actinomycetota</taxon>
        <taxon>Actinomycetes</taxon>
        <taxon>Kitasatosporales</taxon>
        <taxon>Streptomycetaceae</taxon>
        <taxon>Streptodolium</taxon>
    </lineage>
</organism>
<evidence type="ECO:0000256" key="6">
    <source>
        <dbReference type="ARBA" id="ARBA00022840"/>
    </source>
</evidence>
<dbReference type="RefSeq" id="WP_358349254.1">
    <property type="nucleotide sequence ID" value="NZ_JBEZFP010000008.1"/>
</dbReference>
<evidence type="ECO:0000256" key="1">
    <source>
        <dbReference type="ARBA" id="ARBA00012513"/>
    </source>
</evidence>
<feature type="binding site" evidence="7">
    <location>
        <position position="39"/>
    </location>
    <ligand>
        <name>ATP</name>
        <dbReference type="ChEBI" id="CHEBI:30616"/>
    </ligand>
</feature>
<keyword evidence="6 7" id="KW-0067">ATP-binding</keyword>
<evidence type="ECO:0000313" key="10">
    <source>
        <dbReference type="EMBL" id="MEU8132809.1"/>
    </source>
</evidence>
<dbReference type="InterPro" id="IPR000719">
    <property type="entry name" value="Prot_kinase_dom"/>
</dbReference>
<evidence type="ECO:0000256" key="2">
    <source>
        <dbReference type="ARBA" id="ARBA00022527"/>
    </source>
</evidence>
<dbReference type="PROSITE" id="PS00107">
    <property type="entry name" value="PROTEIN_KINASE_ATP"/>
    <property type="match status" value="1"/>
</dbReference>
<dbReference type="SMART" id="SM00220">
    <property type="entry name" value="S_TKc"/>
    <property type="match status" value="1"/>
</dbReference>
<evidence type="ECO:0000256" key="7">
    <source>
        <dbReference type="PROSITE-ProRule" id="PRU10141"/>
    </source>
</evidence>
<sequence length="507" mass="55742">MGEWWLAGRYRLIEELGSGGMAVVWRARDTHMHRYVAVKLLRDMYGIPGAADRFAREARTAGTLSSPHIVTVYDFGTGLLQAADPDDPHTPPTAPARPLSHHGPATPDEPVREAVYVTMELVPGRSLAKVVADESPLPLARVLDLARQLCDALEVAHDAEVLHRDIKPANIMASDKGVLKVLDFGIARSMKALAAGATLTRPGAVLGTAAYMSPEQANGQPADARSDLYSTGCLLYELLTGLPPFGFGDVPSLLFRHVHVAAESPARVRDDLPDEVCEMVLALLAKHPDDRPQSAAEVRRLIEAVPPLPPIRVPSVPVQAEELARRMAEVPGRAPKEAVALLRELLPEHNRVFGHDHPRTLGVRDDLAYHLGRSGEHHTAVKVLRQLVADYTRVRGREHPDTLGVRRNLAHWTAKAGDPTAAALLLRELVPAYVRVHGPTDIDTFKVRRELALHTGRSGDADEAVRLLRELVLDMTEALDGDHRYVIEALEELAFWERRMTRPQRTG</sequence>
<keyword evidence="3 10" id="KW-0808">Transferase</keyword>
<dbReference type="SUPFAM" id="SSF48452">
    <property type="entry name" value="TPR-like"/>
    <property type="match status" value="1"/>
</dbReference>
<name>A0ABV3DAM8_9ACTN</name>
<keyword evidence="2" id="KW-0723">Serine/threonine-protein kinase</keyword>
<evidence type="ECO:0000256" key="3">
    <source>
        <dbReference type="ARBA" id="ARBA00022679"/>
    </source>
</evidence>
<dbReference type="Pfam" id="PF13374">
    <property type="entry name" value="TPR_10"/>
    <property type="match status" value="1"/>
</dbReference>
<dbReference type="GO" id="GO:0004674">
    <property type="term" value="F:protein serine/threonine kinase activity"/>
    <property type="evidence" value="ECO:0007669"/>
    <property type="project" value="UniProtKB-EC"/>
</dbReference>
<comment type="caution">
    <text evidence="10">The sequence shown here is derived from an EMBL/GenBank/DDBJ whole genome shotgun (WGS) entry which is preliminary data.</text>
</comment>
<dbReference type="PANTHER" id="PTHR43289:SF6">
    <property type="entry name" value="SERINE_THREONINE-PROTEIN KINASE NEKL-3"/>
    <property type="match status" value="1"/>
</dbReference>
<protein>
    <recommendedName>
        <fullName evidence="1">non-specific serine/threonine protein kinase</fullName>
        <ecNumber evidence="1">2.7.11.1</ecNumber>
    </recommendedName>
</protein>
<dbReference type="Proteomes" id="UP001551482">
    <property type="component" value="Unassembled WGS sequence"/>
</dbReference>
<dbReference type="InterPro" id="IPR011990">
    <property type="entry name" value="TPR-like_helical_dom_sf"/>
</dbReference>
<dbReference type="CDD" id="cd14014">
    <property type="entry name" value="STKc_PknB_like"/>
    <property type="match status" value="1"/>
</dbReference>
<dbReference type="SUPFAM" id="SSF56112">
    <property type="entry name" value="Protein kinase-like (PK-like)"/>
    <property type="match status" value="1"/>
</dbReference>
<dbReference type="Gene3D" id="1.10.510.10">
    <property type="entry name" value="Transferase(Phosphotransferase) domain 1"/>
    <property type="match status" value="1"/>
</dbReference>
<keyword evidence="4 7" id="KW-0547">Nucleotide-binding</keyword>
<accession>A0ABV3DAM8</accession>
<dbReference type="EMBL" id="JBEZFP010000008">
    <property type="protein sequence ID" value="MEU8132809.1"/>
    <property type="molecule type" value="Genomic_DNA"/>
</dbReference>
<dbReference type="Gene3D" id="1.25.40.10">
    <property type="entry name" value="Tetratricopeptide repeat domain"/>
    <property type="match status" value="1"/>
</dbReference>
<dbReference type="Gene3D" id="3.30.200.20">
    <property type="entry name" value="Phosphorylase Kinase, domain 1"/>
    <property type="match status" value="1"/>
</dbReference>
<feature type="domain" description="Protein kinase" evidence="9">
    <location>
        <begin position="10"/>
        <end position="308"/>
    </location>
</feature>
<dbReference type="InterPro" id="IPR017441">
    <property type="entry name" value="Protein_kinase_ATP_BS"/>
</dbReference>
<proteinExistence type="predicted"/>
<evidence type="ECO:0000256" key="8">
    <source>
        <dbReference type="SAM" id="MobiDB-lite"/>
    </source>
</evidence>
<feature type="region of interest" description="Disordered" evidence="8">
    <location>
        <begin position="81"/>
        <end position="109"/>
    </location>
</feature>
<dbReference type="PANTHER" id="PTHR43289">
    <property type="entry name" value="MITOGEN-ACTIVATED PROTEIN KINASE KINASE KINASE 20-RELATED"/>
    <property type="match status" value="1"/>
</dbReference>
<keyword evidence="5 10" id="KW-0418">Kinase</keyword>